<dbReference type="InterPro" id="IPR036046">
    <property type="entry name" value="Acylphosphatase-like_dom_sf"/>
</dbReference>
<dbReference type="Pfam" id="PF00708">
    <property type="entry name" value="Acylphosphatase"/>
    <property type="match status" value="1"/>
</dbReference>
<keyword evidence="5" id="KW-1185">Reference proteome</keyword>
<dbReference type="EMBL" id="JAUEDM010000004">
    <property type="protein sequence ID" value="KAK3317904.1"/>
    <property type="molecule type" value="Genomic_DNA"/>
</dbReference>
<dbReference type="InterPro" id="IPR001792">
    <property type="entry name" value="Acylphosphatase-like_dom"/>
</dbReference>
<dbReference type="InterPro" id="IPR020456">
    <property type="entry name" value="Acylphosphatase"/>
</dbReference>
<dbReference type="PANTHER" id="PTHR47268">
    <property type="entry name" value="ACYLPHOSPHATASE"/>
    <property type="match status" value="1"/>
</dbReference>
<evidence type="ECO:0000256" key="1">
    <source>
        <dbReference type="PROSITE-ProRule" id="PRU00520"/>
    </source>
</evidence>
<evidence type="ECO:0000259" key="3">
    <source>
        <dbReference type="PROSITE" id="PS51160"/>
    </source>
</evidence>
<dbReference type="Proteomes" id="UP001283341">
    <property type="component" value="Unassembled WGS sequence"/>
</dbReference>
<dbReference type="GO" id="GO:0003998">
    <property type="term" value="F:acylphosphatase activity"/>
    <property type="evidence" value="ECO:0007669"/>
    <property type="project" value="UniProtKB-EC"/>
</dbReference>
<feature type="active site" evidence="1">
    <location>
        <position position="38"/>
    </location>
</feature>
<protein>
    <recommendedName>
        <fullName evidence="1">acylphosphatase</fullName>
        <ecNumber evidence="1">3.6.1.7</ecNumber>
    </recommendedName>
</protein>
<dbReference type="SUPFAM" id="SSF54975">
    <property type="entry name" value="Acylphosphatase/BLUF domain-like"/>
    <property type="match status" value="1"/>
</dbReference>
<dbReference type="PROSITE" id="PS51160">
    <property type="entry name" value="ACYLPHOSPHATASE_3"/>
    <property type="match status" value="1"/>
</dbReference>
<evidence type="ECO:0000313" key="5">
    <source>
        <dbReference type="Proteomes" id="UP001283341"/>
    </source>
</evidence>
<gene>
    <name evidence="4" type="ORF">B0H66DRAFT_602513</name>
</gene>
<comment type="caution">
    <text evidence="4">The sequence shown here is derived from an EMBL/GenBank/DDBJ whole genome shotgun (WGS) entry which is preliminary data.</text>
</comment>
<sequence length="92" mass="10604">MVKRVYFLAHGGMVQGVGFRYFTQKRAIEHKLTGWVRNTDNNKVEGEAQGDEAAIKSFLKEVDKGPSHSHVVRLDQEDRDVVENETDFEVRR</sequence>
<comment type="catalytic activity">
    <reaction evidence="1">
        <text>an acyl phosphate + H2O = a carboxylate + phosphate + H(+)</text>
        <dbReference type="Rhea" id="RHEA:14965"/>
        <dbReference type="ChEBI" id="CHEBI:15377"/>
        <dbReference type="ChEBI" id="CHEBI:15378"/>
        <dbReference type="ChEBI" id="CHEBI:29067"/>
        <dbReference type="ChEBI" id="CHEBI:43474"/>
        <dbReference type="ChEBI" id="CHEBI:59918"/>
        <dbReference type="EC" id="3.6.1.7"/>
    </reaction>
</comment>
<dbReference type="Gene3D" id="3.30.70.100">
    <property type="match status" value="1"/>
</dbReference>
<dbReference type="PANTHER" id="PTHR47268:SF4">
    <property type="entry name" value="ACYLPHOSPHATASE"/>
    <property type="match status" value="1"/>
</dbReference>
<proteinExistence type="inferred from homology"/>
<dbReference type="AlphaFoldDB" id="A0AAE0I3H5"/>
<reference evidence="4" key="2">
    <citation type="submission" date="2023-06" db="EMBL/GenBank/DDBJ databases">
        <authorList>
            <consortium name="Lawrence Berkeley National Laboratory"/>
            <person name="Haridas S."/>
            <person name="Hensen N."/>
            <person name="Bonometti L."/>
            <person name="Westerberg I."/>
            <person name="Brannstrom I.O."/>
            <person name="Guillou S."/>
            <person name="Cros-Aarteil S."/>
            <person name="Calhoun S."/>
            <person name="Kuo A."/>
            <person name="Mondo S."/>
            <person name="Pangilinan J."/>
            <person name="Riley R."/>
            <person name="Labutti K."/>
            <person name="Andreopoulos B."/>
            <person name="Lipzen A."/>
            <person name="Chen C."/>
            <person name="Yanf M."/>
            <person name="Daum C."/>
            <person name="Ng V."/>
            <person name="Clum A."/>
            <person name="Steindorff A."/>
            <person name="Ohm R."/>
            <person name="Martin F."/>
            <person name="Silar P."/>
            <person name="Natvig D."/>
            <person name="Lalanne C."/>
            <person name="Gautier V."/>
            <person name="Ament-Velasquez S.L."/>
            <person name="Kruys A."/>
            <person name="Hutchinson M.I."/>
            <person name="Powell A.J."/>
            <person name="Barry K."/>
            <person name="Miller A.N."/>
            <person name="Grigoriev I.V."/>
            <person name="Debuchy R."/>
            <person name="Gladieux P."/>
            <person name="Thoren M.H."/>
            <person name="Johannesson H."/>
        </authorList>
    </citation>
    <scope>NUCLEOTIDE SEQUENCE</scope>
    <source>
        <strain evidence="4">CBS 118394</strain>
    </source>
</reference>
<feature type="active site" evidence="1">
    <location>
        <position position="20"/>
    </location>
</feature>
<dbReference type="EC" id="3.6.1.7" evidence="1"/>
<keyword evidence="1" id="KW-0378">Hydrolase</keyword>
<accession>A0AAE0I3H5</accession>
<organism evidence="4 5">
    <name type="scientific">Apodospora peruviana</name>
    <dbReference type="NCBI Taxonomy" id="516989"/>
    <lineage>
        <taxon>Eukaryota</taxon>
        <taxon>Fungi</taxon>
        <taxon>Dikarya</taxon>
        <taxon>Ascomycota</taxon>
        <taxon>Pezizomycotina</taxon>
        <taxon>Sordariomycetes</taxon>
        <taxon>Sordariomycetidae</taxon>
        <taxon>Sordariales</taxon>
        <taxon>Lasiosphaeriaceae</taxon>
        <taxon>Apodospora</taxon>
    </lineage>
</organism>
<comment type="similarity">
    <text evidence="2">Belongs to the acylphosphatase family.</text>
</comment>
<reference evidence="4" key="1">
    <citation type="journal article" date="2023" name="Mol. Phylogenet. Evol.">
        <title>Genome-scale phylogeny and comparative genomics of the fungal order Sordariales.</title>
        <authorList>
            <person name="Hensen N."/>
            <person name="Bonometti L."/>
            <person name="Westerberg I."/>
            <person name="Brannstrom I.O."/>
            <person name="Guillou S."/>
            <person name="Cros-Aarteil S."/>
            <person name="Calhoun S."/>
            <person name="Haridas S."/>
            <person name="Kuo A."/>
            <person name="Mondo S."/>
            <person name="Pangilinan J."/>
            <person name="Riley R."/>
            <person name="LaButti K."/>
            <person name="Andreopoulos B."/>
            <person name="Lipzen A."/>
            <person name="Chen C."/>
            <person name="Yan M."/>
            <person name="Daum C."/>
            <person name="Ng V."/>
            <person name="Clum A."/>
            <person name="Steindorff A."/>
            <person name="Ohm R.A."/>
            <person name="Martin F."/>
            <person name="Silar P."/>
            <person name="Natvig D.O."/>
            <person name="Lalanne C."/>
            <person name="Gautier V."/>
            <person name="Ament-Velasquez S.L."/>
            <person name="Kruys A."/>
            <person name="Hutchinson M.I."/>
            <person name="Powell A.J."/>
            <person name="Barry K."/>
            <person name="Miller A.N."/>
            <person name="Grigoriev I.V."/>
            <person name="Debuchy R."/>
            <person name="Gladieux P."/>
            <person name="Hiltunen Thoren M."/>
            <person name="Johannesson H."/>
        </authorList>
    </citation>
    <scope>NUCLEOTIDE SEQUENCE</scope>
    <source>
        <strain evidence="4">CBS 118394</strain>
    </source>
</reference>
<name>A0AAE0I3H5_9PEZI</name>
<evidence type="ECO:0000313" key="4">
    <source>
        <dbReference type="EMBL" id="KAK3317904.1"/>
    </source>
</evidence>
<feature type="domain" description="Acylphosphatase-like" evidence="3">
    <location>
        <begin position="4"/>
        <end position="92"/>
    </location>
</feature>
<evidence type="ECO:0000256" key="2">
    <source>
        <dbReference type="RuleBase" id="RU004168"/>
    </source>
</evidence>